<dbReference type="PANTHER" id="PTHR36981">
    <property type="entry name" value="ZGC:195170"/>
    <property type="match status" value="1"/>
</dbReference>
<accession>A0A9J6CUE8</accession>
<organism evidence="3 4">
    <name type="scientific">Rhipicephalus microplus</name>
    <name type="common">Cattle tick</name>
    <name type="synonym">Boophilus microplus</name>
    <dbReference type="NCBI Taxonomy" id="6941"/>
    <lineage>
        <taxon>Eukaryota</taxon>
        <taxon>Metazoa</taxon>
        <taxon>Ecdysozoa</taxon>
        <taxon>Arthropoda</taxon>
        <taxon>Chelicerata</taxon>
        <taxon>Arachnida</taxon>
        <taxon>Acari</taxon>
        <taxon>Parasitiformes</taxon>
        <taxon>Ixodida</taxon>
        <taxon>Ixodoidea</taxon>
        <taxon>Ixodidae</taxon>
        <taxon>Rhipicephalinae</taxon>
        <taxon>Rhipicephalus</taxon>
        <taxon>Boophilus</taxon>
    </lineage>
</organism>
<evidence type="ECO:0000313" key="3">
    <source>
        <dbReference type="EMBL" id="KAH7932344.1"/>
    </source>
</evidence>
<dbReference type="PANTHER" id="PTHR36981:SF9">
    <property type="entry name" value="NANOR-RELATED"/>
    <property type="match status" value="1"/>
</dbReference>
<reference evidence="3" key="1">
    <citation type="journal article" date="2020" name="Cell">
        <title>Large-Scale Comparative Analyses of Tick Genomes Elucidate Their Genetic Diversity and Vector Capacities.</title>
        <authorList>
            <consortium name="Tick Genome and Microbiome Consortium (TIGMIC)"/>
            <person name="Jia N."/>
            <person name="Wang J."/>
            <person name="Shi W."/>
            <person name="Du L."/>
            <person name="Sun Y."/>
            <person name="Zhan W."/>
            <person name="Jiang J.F."/>
            <person name="Wang Q."/>
            <person name="Zhang B."/>
            <person name="Ji P."/>
            <person name="Bell-Sakyi L."/>
            <person name="Cui X.M."/>
            <person name="Yuan T.T."/>
            <person name="Jiang B.G."/>
            <person name="Yang W.F."/>
            <person name="Lam T.T."/>
            <person name="Chang Q.C."/>
            <person name="Ding S.J."/>
            <person name="Wang X.J."/>
            <person name="Zhu J.G."/>
            <person name="Ruan X.D."/>
            <person name="Zhao L."/>
            <person name="Wei J.T."/>
            <person name="Ye R.Z."/>
            <person name="Que T.C."/>
            <person name="Du C.H."/>
            <person name="Zhou Y.H."/>
            <person name="Cheng J.X."/>
            <person name="Dai P.F."/>
            <person name="Guo W.B."/>
            <person name="Han X.H."/>
            <person name="Huang E.J."/>
            <person name="Li L.F."/>
            <person name="Wei W."/>
            <person name="Gao Y.C."/>
            <person name="Liu J.Z."/>
            <person name="Shao H.Z."/>
            <person name="Wang X."/>
            <person name="Wang C.C."/>
            <person name="Yang T.C."/>
            <person name="Huo Q.B."/>
            <person name="Li W."/>
            <person name="Chen H.Y."/>
            <person name="Chen S.E."/>
            <person name="Zhou L.G."/>
            <person name="Ni X.B."/>
            <person name="Tian J.H."/>
            <person name="Sheng Y."/>
            <person name="Liu T."/>
            <person name="Pan Y.S."/>
            <person name="Xia L.Y."/>
            <person name="Li J."/>
            <person name="Zhao F."/>
            <person name="Cao W.C."/>
        </authorList>
    </citation>
    <scope>NUCLEOTIDE SEQUENCE</scope>
    <source>
        <strain evidence="3">Rmic-2018</strain>
    </source>
</reference>
<dbReference type="Pfam" id="PF20478">
    <property type="entry name" value="P2RX7_C"/>
    <property type="match status" value="1"/>
</dbReference>
<protein>
    <recommendedName>
        <fullName evidence="2">P2X purinoreceptor 7 intracellular domain-containing protein</fullName>
    </recommendedName>
</protein>
<name>A0A9J6CUE8_RHIMP</name>
<dbReference type="AlphaFoldDB" id="A0A9J6CUE8"/>
<sequence>MWVRDRPSSAQDSGSGDDGEDACAVEAPVSRPRGKTSASRSPDHDPPEPDRLGNTRRCTCGQCVPMPTTLESICCREIQAAIRRQPSGCITENPHFHTLCLDEVVLGVVLQMYEDHGLLVKETG</sequence>
<reference evidence="3" key="2">
    <citation type="submission" date="2021-09" db="EMBL/GenBank/DDBJ databases">
        <authorList>
            <person name="Jia N."/>
            <person name="Wang J."/>
            <person name="Shi W."/>
            <person name="Du L."/>
            <person name="Sun Y."/>
            <person name="Zhan W."/>
            <person name="Jiang J."/>
            <person name="Wang Q."/>
            <person name="Zhang B."/>
            <person name="Ji P."/>
            <person name="Sakyi L.B."/>
            <person name="Cui X."/>
            <person name="Yuan T."/>
            <person name="Jiang B."/>
            <person name="Yang W."/>
            <person name="Lam T.T.-Y."/>
            <person name="Chang Q."/>
            <person name="Ding S."/>
            <person name="Wang X."/>
            <person name="Zhu J."/>
            <person name="Ruan X."/>
            <person name="Zhao L."/>
            <person name="Wei J."/>
            <person name="Que T."/>
            <person name="Du C."/>
            <person name="Cheng J."/>
            <person name="Dai P."/>
            <person name="Han X."/>
            <person name="Huang E."/>
            <person name="Gao Y."/>
            <person name="Liu J."/>
            <person name="Shao H."/>
            <person name="Ye R."/>
            <person name="Li L."/>
            <person name="Wei W."/>
            <person name="Wang X."/>
            <person name="Wang C."/>
            <person name="Huo Q."/>
            <person name="Li W."/>
            <person name="Guo W."/>
            <person name="Chen H."/>
            <person name="Chen S."/>
            <person name="Zhou L."/>
            <person name="Zhou L."/>
            <person name="Ni X."/>
            <person name="Tian J."/>
            <person name="Zhou Y."/>
            <person name="Sheng Y."/>
            <person name="Liu T."/>
            <person name="Pan Y."/>
            <person name="Xia L."/>
            <person name="Li J."/>
            <person name="Zhao F."/>
            <person name="Cao W."/>
        </authorList>
    </citation>
    <scope>NUCLEOTIDE SEQUENCE</scope>
    <source>
        <strain evidence="3">Rmic-2018</strain>
        <tissue evidence="3">Larvae</tissue>
    </source>
</reference>
<feature type="domain" description="P2X purinoreceptor 7 intracellular" evidence="2">
    <location>
        <begin position="52"/>
        <end position="115"/>
    </location>
</feature>
<feature type="compositionally biased region" description="Basic and acidic residues" evidence="1">
    <location>
        <begin position="41"/>
        <end position="53"/>
    </location>
</feature>
<feature type="region of interest" description="Disordered" evidence="1">
    <location>
        <begin position="1"/>
        <end position="55"/>
    </location>
</feature>
<gene>
    <name evidence="3" type="ORF">HPB51_029341</name>
</gene>
<proteinExistence type="predicted"/>
<evidence type="ECO:0000256" key="1">
    <source>
        <dbReference type="SAM" id="MobiDB-lite"/>
    </source>
</evidence>
<dbReference type="Proteomes" id="UP000821866">
    <property type="component" value="Unassembled WGS sequence"/>
</dbReference>
<keyword evidence="4" id="KW-1185">Reference proteome</keyword>
<dbReference type="VEuPathDB" id="VectorBase:LOC119187390"/>
<comment type="caution">
    <text evidence="3">The sequence shown here is derived from an EMBL/GenBank/DDBJ whole genome shotgun (WGS) entry which is preliminary data.</text>
</comment>
<evidence type="ECO:0000259" key="2">
    <source>
        <dbReference type="Pfam" id="PF20478"/>
    </source>
</evidence>
<evidence type="ECO:0000313" key="4">
    <source>
        <dbReference type="Proteomes" id="UP000821866"/>
    </source>
</evidence>
<dbReference type="EMBL" id="JABSTU010006756">
    <property type="protein sequence ID" value="KAH7932344.1"/>
    <property type="molecule type" value="Genomic_DNA"/>
</dbReference>
<dbReference type="InterPro" id="IPR046815">
    <property type="entry name" value="P2RX7_C"/>
</dbReference>